<evidence type="ECO:0000313" key="3">
    <source>
        <dbReference type="EMBL" id="VAX17723.1"/>
    </source>
</evidence>
<accession>A0A3B1BZK0</accession>
<dbReference type="Pfam" id="PF12770">
    <property type="entry name" value="CHAT"/>
    <property type="match status" value="1"/>
</dbReference>
<protein>
    <recommendedName>
        <fullName evidence="2">CHAT domain-containing protein</fullName>
    </recommendedName>
</protein>
<keyword evidence="1" id="KW-0812">Transmembrane</keyword>
<dbReference type="EMBL" id="UOGD01000083">
    <property type="protein sequence ID" value="VAX17723.1"/>
    <property type="molecule type" value="Genomic_DNA"/>
</dbReference>
<name>A0A3B1BZK0_9ZZZZ</name>
<proteinExistence type="predicted"/>
<organism evidence="3">
    <name type="scientific">hydrothermal vent metagenome</name>
    <dbReference type="NCBI Taxonomy" id="652676"/>
    <lineage>
        <taxon>unclassified sequences</taxon>
        <taxon>metagenomes</taxon>
        <taxon>ecological metagenomes</taxon>
    </lineage>
</organism>
<reference evidence="3" key="1">
    <citation type="submission" date="2018-06" db="EMBL/GenBank/DDBJ databases">
        <authorList>
            <person name="Zhirakovskaya E."/>
        </authorList>
    </citation>
    <scope>NUCLEOTIDE SEQUENCE</scope>
</reference>
<evidence type="ECO:0000256" key="1">
    <source>
        <dbReference type="SAM" id="Phobius"/>
    </source>
</evidence>
<feature type="domain" description="CHAT" evidence="2">
    <location>
        <begin position="1"/>
        <end position="44"/>
    </location>
</feature>
<dbReference type="AlphaFoldDB" id="A0A3B1BZK0"/>
<keyword evidence="1" id="KW-0472">Membrane</keyword>
<sequence>MKFFYEFLSDGQTKSEALRNAKIRFIDEIDPNPYYWAAFTLSGNSNPIQFVNDSNIYIYLFGLIILLLLRYLYIKKNYLVRHNDFRSRL</sequence>
<gene>
    <name evidence="3" type="ORF">MNBD_IGNAVI01-2987</name>
</gene>
<keyword evidence="1" id="KW-1133">Transmembrane helix</keyword>
<dbReference type="InterPro" id="IPR024983">
    <property type="entry name" value="CHAT_dom"/>
</dbReference>
<feature type="transmembrane region" description="Helical" evidence="1">
    <location>
        <begin position="56"/>
        <end position="73"/>
    </location>
</feature>
<evidence type="ECO:0000259" key="2">
    <source>
        <dbReference type="Pfam" id="PF12770"/>
    </source>
</evidence>